<evidence type="ECO:0000313" key="2">
    <source>
        <dbReference type="Proteomes" id="UP000215902"/>
    </source>
</evidence>
<evidence type="ECO:0000313" key="1">
    <source>
        <dbReference type="EMBL" id="PAA86963.1"/>
    </source>
</evidence>
<comment type="caution">
    <text evidence="1">The sequence shown here is derived from an EMBL/GenBank/DDBJ whole genome shotgun (WGS) entry which is preliminary data.</text>
</comment>
<dbReference type="OrthoDB" id="5952569at2759"/>
<sequence length="266" mass="30735">LTAKMSKDVVAVETEKVKKTASTYRSEKLSRLKNLDFFILDNSIRESTVGQVRGHTLENKIAIFDEVKKCGLKNIIVASFSHLTRVDDEFCQYLKDKKEDFSSLYSFSEVTEGLKDGRYDTERVPVSCLKNKKYGLYNTVFETDLANPECKWGDKWTVDDQLAMLRKRFRWVRDEINQNAKILLSFRDFSLIMTQDPELLLKVVHGLASMPRGERLFALMFEDLGDCMPEELGSWTAKSVKQAPSKVIEKNQIGYVIKMNVIRKKY</sequence>
<dbReference type="AlphaFoldDB" id="A0A267GLS8"/>
<protein>
    <submittedName>
        <fullName evidence="1">Uncharacterized protein</fullName>
    </submittedName>
</protein>
<accession>A0A267GLS8</accession>
<reference evidence="1 2" key="1">
    <citation type="submission" date="2017-06" db="EMBL/GenBank/DDBJ databases">
        <title>A platform for efficient transgenesis in Macrostomum lignano, a flatworm model organism for stem cell research.</title>
        <authorList>
            <person name="Berezikov E."/>
        </authorList>
    </citation>
    <scope>NUCLEOTIDE SEQUENCE [LARGE SCALE GENOMIC DNA]</scope>
    <source>
        <strain evidence="1">DV1</strain>
        <tissue evidence="1">Whole organism</tissue>
    </source>
</reference>
<organism evidence="1 2">
    <name type="scientific">Macrostomum lignano</name>
    <dbReference type="NCBI Taxonomy" id="282301"/>
    <lineage>
        <taxon>Eukaryota</taxon>
        <taxon>Metazoa</taxon>
        <taxon>Spiralia</taxon>
        <taxon>Lophotrochozoa</taxon>
        <taxon>Platyhelminthes</taxon>
        <taxon>Rhabditophora</taxon>
        <taxon>Macrostomorpha</taxon>
        <taxon>Macrostomida</taxon>
        <taxon>Macrostomidae</taxon>
        <taxon>Macrostomum</taxon>
    </lineage>
</organism>
<gene>
    <name evidence="1" type="ORF">BOX15_Mlig032376g1</name>
</gene>
<proteinExistence type="predicted"/>
<dbReference type="Proteomes" id="UP000215902">
    <property type="component" value="Unassembled WGS sequence"/>
</dbReference>
<feature type="non-terminal residue" evidence="1">
    <location>
        <position position="1"/>
    </location>
</feature>
<name>A0A267GLS8_9PLAT</name>
<dbReference type="EMBL" id="NIVC01000255">
    <property type="protein sequence ID" value="PAA86963.1"/>
    <property type="molecule type" value="Genomic_DNA"/>
</dbReference>
<keyword evidence="2" id="KW-1185">Reference proteome</keyword>